<dbReference type="SUPFAM" id="SSF53756">
    <property type="entry name" value="UDP-Glycosyltransferase/glycogen phosphorylase"/>
    <property type="match status" value="1"/>
</dbReference>
<proteinExistence type="predicted"/>
<sequence length="411" mass="43514">MTVPKLRRLLDLTRTVARAGRTIPGAIDRAERAWAARLTAQDGARFLVSAGPRHALLDGAGAAALIAALDGGEELPPADLRGAFSPWRTERQRRADSLARRLALGQGEDLGALLGAERGRFLYLNVAQAQLDAARLKALRAGGAAQAVALCHDLVALERPELARPSEPNRLLAFLGAAGLCDGLLHATPATADIAAAHLESPPPSRIAPLGLSPLPPPGPDAAPAETEGGFVMLGAIEPRRNHLAMLWIWQRLWDELGEAAPRLFILGRRASESEMVADILDRAPMAGRVVFERSELGDPEVAVRLASARAMLAPSFAEGSALAVAEALALGCPVIAADIPELRAEGGAAPDYIDPLDLPAWLETLLAYADPMAEGPDPRAAQLARIEAWRPRDWAAHFEAAEDLFAQIGA</sequence>
<accession>A0A1H2TUF7</accession>
<dbReference type="AlphaFoldDB" id="A0A1H2TUF7"/>
<keyword evidence="2" id="KW-1185">Reference proteome</keyword>
<dbReference type="Gene3D" id="3.40.50.2000">
    <property type="entry name" value="Glycogen Phosphorylase B"/>
    <property type="match status" value="1"/>
</dbReference>
<reference evidence="1 2" key="1">
    <citation type="submission" date="2016-10" db="EMBL/GenBank/DDBJ databases">
        <authorList>
            <person name="de Groot N.N."/>
        </authorList>
    </citation>
    <scope>NUCLEOTIDE SEQUENCE [LARGE SCALE GENOMIC DNA]</scope>
    <source>
        <strain evidence="1 2">DSM 17890</strain>
    </source>
</reference>
<gene>
    <name evidence="1" type="ORF">SAMN05444336_1011105</name>
</gene>
<name>A0A1H2TUF7_9RHOB</name>
<protein>
    <submittedName>
        <fullName evidence="1">Glycosyl transferases group 1</fullName>
    </submittedName>
</protein>
<dbReference type="EMBL" id="FNMZ01000001">
    <property type="protein sequence ID" value="SDW46979.1"/>
    <property type="molecule type" value="Genomic_DNA"/>
</dbReference>
<dbReference type="STRING" id="356660.SAMN05444336_1011105"/>
<dbReference type="Proteomes" id="UP000199118">
    <property type="component" value="Unassembled WGS sequence"/>
</dbReference>
<dbReference type="PANTHER" id="PTHR46401">
    <property type="entry name" value="GLYCOSYLTRANSFERASE WBBK-RELATED"/>
    <property type="match status" value="1"/>
</dbReference>
<dbReference type="GO" id="GO:0016757">
    <property type="term" value="F:glycosyltransferase activity"/>
    <property type="evidence" value="ECO:0007669"/>
    <property type="project" value="TreeGrafter"/>
</dbReference>
<evidence type="ECO:0000313" key="1">
    <source>
        <dbReference type="EMBL" id="SDW46979.1"/>
    </source>
</evidence>
<dbReference type="PANTHER" id="PTHR46401:SF9">
    <property type="entry name" value="MANNOSYLTRANSFERASE A"/>
    <property type="match status" value="1"/>
</dbReference>
<evidence type="ECO:0000313" key="2">
    <source>
        <dbReference type="Proteomes" id="UP000199118"/>
    </source>
</evidence>
<dbReference type="Pfam" id="PF13692">
    <property type="entry name" value="Glyco_trans_1_4"/>
    <property type="match status" value="1"/>
</dbReference>
<organism evidence="1 2">
    <name type="scientific">Albimonas donghaensis</name>
    <dbReference type="NCBI Taxonomy" id="356660"/>
    <lineage>
        <taxon>Bacteria</taxon>
        <taxon>Pseudomonadati</taxon>
        <taxon>Pseudomonadota</taxon>
        <taxon>Alphaproteobacteria</taxon>
        <taxon>Rhodobacterales</taxon>
        <taxon>Paracoccaceae</taxon>
        <taxon>Albimonas</taxon>
    </lineage>
</organism>
<keyword evidence="1" id="KW-0808">Transferase</keyword>